<dbReference type="SUPFAM" id="SSF47384">
    <property type="entry name" value="Homodimeric domain of signal transducing histidine kinase"/>
    <property type="match status" value="1"/>
</dbReference>
<dbReference type="InterPro" id="IPR036890">
    <property type="entry name" value="HATPase_C_sf"/>
</dbReference>
<dbReference type="SMART" id="SM00448">
    <property type="entry name" value="REC"/>
    <property type="match status" value="1"/>
</dbReference>
<keyword evidence="8" id="KW-1185">Reference proteome</keyword>
<comment type="catalytic activity">
    <reaction evidence="1">
        <text>ATP + protein L-histidine = ADP + protein N-phospho-L-histidine.</text>
        <dbReference type="EC" id="2.7.13.3"/>
    </reaction>
</comment>
<dbReference type="PRINTS" id="PR00344">
    <property type="entry name" value="BCTRLSENSOR"/>
</dbReference>
<dbReference type="Proteomes" id="UP001326110">
    <property type="component" value="Chromosome"/>
</dbReference>
<dbReference type="EC" id="2.7.13.3" evidence="2"/>
<dbReference type="SUPFAM" id="SSF55874">
    <property type="entry name" value="ATPase domain of HSP90 chaperone/DNA topoisomerase II/histidine kinase"/>
    <property type="match status" value="1"/>
</dbReference>
<dbReference type="SUPFAM" id="SSF52172">
    <property type="entry name" value="CheY-like"/>
    <property type="match status" value="1"/>
</dbReference>
<name>A0ABZ0XSG2_9BURK</name>
<keyword evidence="3 4" id="KW-0597">Phosphoprotein</keyword>
<dbReference type="CDD" id="cd17580">
    <property type="entry name" value="REC_2_DhkD-like"/>
    <property type="match status" value="1"/>
</dbReference>
<reference evidence="7 8" key="1">
    <citation type="submission" date="2023-11" db="EMBL/GenBank/DDBJ databases">
        <title>MicrobeMod: A computational toolkit for identifying prokaryotic methylation and restriction-modification with nanopore sequencing.</title>
        <authorList>
            <person name="Crits-Christoph A."/>
            <person name="Kang S.C."/>
            <person name="Lee H."/>
            <person name="Ostrov N."/>
        </authorList>
    </citation>
    <scope>NUCLEOTIDE SEQUENCE [LARGE SCALE GENOMIC DNA]</scope>
    <source>
        <strain evidence="7 8">ATCC 25935</strain>
    </source>
</reference>
<dbReference type="PROSITE" id="PS50109">
    <property type="entry name" value="HIS_KIN"/>
    <property type="match status" value="1"/>
</dbReference>
<dbReference type="NCBIfam" id="TIGR00229">
    <property type="entry name" value="sensory_box"/>
    <property type="match status" value="1"/>
</dbReference>
<dbReference type="PANTHER" id="PTHR43547">
    <property type="entry name" value="TWO-COMPONENT HISTIDINE KINASE"/>
    <property type="match status" value="1"/>
</dbReference>
<dbReference type="EMBL" id="CP140152">
    <property type="protein sequence ID" value="WQH02653.1"/>
    <property type="molecule type" value="Genomic_DNA"/>
</dbReference>
<feature type="modified residue" description="4-aspartylphosphate" evidence="4">
    <location>
        <position position="599"/>
    </location>
</feature>
<evidence type="ECO:0000256" key="3">
    <source>
        <dbReference type="ARBA" id="ARBA00022553"/>
    </source>
</evidence>
<evidence type="ECO:0000259" key="5">
    <source>
        <dbReference type="PROSITE" id="PS50109"/>
    </source>
</evidence>
<dbReference type="InterPro" id="IPR000014">
    <property type="entry name" value="PAS"/>
</dbReference>
<dbReference type="PANTHER" id="PTHR43547:SF2">
    <property type="entry name" value="HYBRID SIGNAL TRANSDUCTION HISTIDINE KINASE C"/>
    <property type="match status" value="1"/>
</dbReference>
<dbReference type="Pfam" id="PF02518">
    <property type="entry name" value="HATPase_c"/>
    <property type="match status" value="1"/>
</dbReference>
<dbReference type="Pfam" id="PF00072">
    <property type="entry name" value="Response_reg"/>
    <property type="match status" value="1"/>
</dbReference>
<keyword evidence="7" id="KW-0547">Nucleotide-binding</keyword>
<accession>A0ABZ0XSG2</accession>
<evidence type="ECO:0000313" key="8">
    <source>
        <dbReference type="Proteomes" id="UP001326110"/>
    </source>
</evidence>
<dbReference type="InterPro" id="IPR011006">
    <property type="entry name" value="CheY-like_superfamily"/>
</dbReference>
<dbReference type="InterPro" id="IPR013656">
    <property type="entry name" value="PAS_4"/>
</dbReference>
<dbReference type="InterPro" id="IPR003594">
    <property type="entry name" value="HATPase_dom"/>
</dbReference>
<dbReference type="PROSITE" id="PS50110">
    <property type="entry name" value="RESPONSE_REGULATORY"/>
    <property type="match status" value="1"/>
</dbReference>
<dbReference type="Gene3D" id="3.40.50.2300">
    <property type="match status" value="1"/>
</dbReference>
<keyword evidence="7" id="KW-0067">ATP-binding</keyword>
<dbReference type="InterPro" id="IPR036097">
    <property type="entry name" value="HisK_dim/P_sf"/>
</dbReference>
<dbReference type="Gene3D" id="3.30.450.20">
    <property type="entry name" value="PAS domain"/>
    <property type="match status" value="2"/>
</dbReference>
<evidence type="ECO:0000259" key="6">
    <source>
        <dbReference type="PROSITE" id="PS50110"/>
    </source>
</evidence>
<dbReference type="GO" id="GO:0005524">
    <property type="term" value="F:ATP binding"/>
    <property type="evidence" value="ECO:0007669"/>
    <property type="project" value="UniProtKB-KW"/>
</dbReference>
<dbReference type="InterPro" id="IPR001789">
    <property type="entry name" value="Sig_transdc_resp-reg_receiver"/>
</dbReference>
<evidence type="ECO:0000313" key="7">
    <source>
        <dbReference type="EMBL" id="WQH02653.1"/>
    </source>
</evidence>
<dbReference type="InterPro" id="IPR035965">
    <property type="entry name" value="PAS-like_dom_sf"/>
</dbReference>
<gene>
    <name evidence="7" type="ORF">SR858_16385</name>
</gene>
<evidence type="ECO:0000256" key="1">
    <source>
        <dbReference type="ARBA" id="ARBA00000085"/>
    </source>
</evidence>
<dbReference type="SMART" id="SM00388">
    <property type="entry name" value="HisKA"/>
    <property type="match status" value="1"/>
</dbReference>
<dbReference type="SMART" id="SM00387">
    <property type="entry name" value="HATPase_c"/>
    <property type="match status" value="1"/>
</dbReference>
<feature type="domain" description="Histidine kinase" evidence="5">
    <location>
        <begin position="305"/>
        <end position="523"/>
    </location>
</feature>
<feature type="domain" description="Response regulatory" evidence="6">
    <location>
        <begin position="550"/>
        <end position="666"/>
    </location>
</feature>
<sequence>MVSNSAHGLPAFLDGGGEMGVLTRDHDWSGHPLGPPAGWPLLLKSTLRLILTSNHPMLIWWGDELYQFYNDAYRRTMGADRHPVALGQRCRDCWAEVWHKVGPEIDHVMTGQGATWHENALVQLTRNGKREDMYWTYGYSPIQDEERVRGVLVVCADVTEDMRTRQLLKQSYVTVVESMDEGLAVIRIILDDAGRPADYRFLEVNPSFERQTGLVDVVGKTARQLVPDLEERWFQIYGKVALTGESVRFLEGSEPMNRWFEVYATPVGSKEDLMVALMFRDVTDRTRSEQALRTADRRKDEFLAMLAHELRNPLAPISAAAELLQMPGADAARVQNASAVIGRQVRHITGLIDDLLDVSRVTRGMIPLNASTTDVRRVVADAIEQVRPLIDSHGHRLTVSTPPAPALVMGDAKRLVQVLANLLSNSVKYTPGGGDIMLRLDTGGGQVRLAVIDNGIGMTADVLAHAFDLFVQAERETDRSQGGLGIGLALVKSLVELHGGTVSAQSPGLGQGSRFTITLPQIVEQPAPVAVGGDVAASPAPVLTTSAALRAMVVDDNEDAADMLAMFLEIHGHQVLTEEDPARVVERALAFKPHVCLLDIGLPGMDGYELARRLRATPGLDGVVLIAVTGYGDEQAKQQATTAGFDHHFVKPIDPASLVALVATLA</sequence>
<organism evidence="7 8">
    <name type="scientific">Duganella zoogloeoides</name>
    <dbReference type="NCBI Taxonomy" id="75659"/>
    <lineage>
        <taxon>Bacteria</taxon>
        <taxon>Pseudomonadati</taxon>
        <taxon>Pseudomonadota</taxon>
        <taxon>Betaproteobacteria</taxon>
        <taxon>Burkholderiales</taxon>
        <taxon>Oxalobacteraceae</taxon>
        <taxon>Telluria group</taxon>
        <taxon>Duganella</taxon>
    </lineage>
</organism>
<dbReference type="CDD" id="cd00082">
    <property type="entry name" value="HisKA"/>
    <property type="match status" value="1"/>
</dbReference>
<dbReference type="Gene3D" id="1.10.287.130">
    <property type="match status" value="1"/>
</dbReference>
<evidence type="ECO:0000256" key="4">
    <source>
        <dbReference type="PROSITE-ProRule" id="PRU00169"/>
    </source>
</evidence>
<dbReference type="Pfam" id="PF08448">
    <property type="entry name" value="PAS_4"/>
    <property type="match status" value="1"/>
</dbReference>
<dbReference type="Gene3D" id="3.30.565.10">
    <property type="entry name" value="Histidine kinase-like ATPase, C-terminal domain"/>
    <property type="match status" value="1"/>
</dbReference>
<protein>
    <recommendedName>
        <fullName evidence="2">histidine kinase</fullName>
        <ecNumber evidence="2">2.7.13.3</ecNumber>
    </recommendedName>
</protein>
<dbReference type="InterPro" id="IPR003661">
    <property type="entry name" value="HisK_dim/P_dom"/>
</dbReference>
<dbReference type="RefSeq" id="WP_019920079.1">
    <property type="nucleotide sequence ID" value="NZ_CP140152.1"/>
</dbReference>
<proteinExistence type="predicted"/>
<evidence type="ECO:0000256" key="2">
    <source>
        <dbReference type="ARBA" id="ARBA00012438"/>
    </source>
</evidence>
<dbReference type="InterPro" id="IPR004358">
    <property type="entry name" value="Sig_transdc_His_kin-like_C"/>
</dbReference>
<dbReference type="SUPFAM" id="SSF55785">
    <property type="entry name" value="PYP-like sensor domain (PAS domain)"/>
    <property type="match status" value="2"/>
</dbReference>
<dbReference type="Pfam" id="PF00512">
    <property type="entry name" value="HisKA"/>
    <property type="match status" value="1"/>
</dbReference>
<dbReference type="InterPro" id="IPR005467">
    <property type="entry name" value="His_kinase_dom"/>
</dbReference>